<evidence type="ECO:0000256" key="8">
    <source>
        <dbReference type="ARBA" id="ARBA00022737"/>
    </source>
</evidence>
<dbReference type="PROSITE" id="PS50050">
    <property type="entry name" value="TNFR_NGFR_2"/>
    <property type="match status" value="2"/>
</dbReference>
<dbReference type="Gene3D" id="2.10.50.10">
    <property type="entry name" value="Tumor Necrosis Factor Receptor, subunit A, domain 2"/>
    <property type="match status" value="2"/>
</dbReference>
<dbReference type="PANTHER" id="PTHR46874:SF1">
    <property type="entry name" value="TUMOR NECROSIS FACTOR RECEPTOR SUPERFAMILY MEMBER 6"/>
    <property type="match status" value="1"/>
</dbReference>
<evidence type="ECO:0000256" key="11">
    <source>
        <dbReference type="ARBA" id="ARBA00023136"/>
    </source>
</evidence>
<dbReference type="GO" id="GO:0005031">
    <property type="term" value="F:tumor necrosis factor receptor activity"/>
    <property type="evidence" value="ECO:0007669"/>
    <property type="project" value="TreeGrafter"/>
</dbReference>
<dbReference type="PRINTS" id="PR01680">
    <property type="entry name" value="TNFACTORR6"/>
</dbReference>
<dbReference type="Pfam" id="PF00020">
    <property type="entry name" value="TNFR_c6"/>
    <property type="match status" value="2"/>
</dbReference>
<evidence type="ECO:0000256" key="19">
    <source>
        <dbReference type="ARBA" id="ARBA00032502"/>
    </source>
</evidence>
<dbReference type="InterPro" id="IPR008063">
    <property type="entry name" value="Fas_rcpt"/>
</dbReference>
<feature type="repeat" description="TNFR-Cys" evidence="20">
    <location>
        <begin position="61"/>
        <end position="99"/>
    </location>
</feature>
<dbReference type="PROSITE" id="PS50017">
    <property type="entry name" value="DEATH_DOMAIN"/>
    <property type="match status" value="1"/>
</dbReference>
<comment type="caution">
    <text evidence="24">The sequence shown here is derived from an EMBL/GenBank/DDBJ whole genome shotgun (WGS) entry which is preliminary data.</text>
</comment>
<evidence type="ECO:0000259" key="23">
    <source>
        <dbReference type="PROSITE" id="PS50050"/>
    </source>
</evidence>
<evidence type="ECO:0000313" key="25">
    <source>
        <dbReference type="Proteomes" id="UP000522663"/>
    </source>
</evidence>
<comment type="subcellular location">
    <subcellularLocation>
        <location evidence="1">Cell membrane</location>
        <topology evidence="1">Single-pass type I membrane protein</topology>
    </subcellularLocation>
    <subcellularLocation>
        <location evidence="2">Membrane raft</location>
    </subcellularLocation>
</comment>
<sequence length="271" mass="30565">GYVKNTNCPKTEADCVPCKSGEEFMDHINDLDECMRCHSCDRMLGWEVAKNCTPTENTECACAKNYYCSSPSCTHCESCTICENGLVEKECNSTSDTVCGMQGTILKPSMVCHLLSSKQMSVSRAFISLFMLLDVDLSHHIPDIVEKMTLDEVMAFVRHHLLPEPTIDEVLRDNWLNTSEQKIKLFQRWYQRHGMKGAYGTLISSLRDLKMRAVADKIEEKLKTAASSHQEKRLTYNDKMEQSKTCSQEGGKSSCNNAELSKTCPDSLEET</sequence>
<feature type="domain" description="TNFR-Cys" evidence="23">
    <location>
        <begin position="17"/>
        <end position="60"/>
    </location>
</feature>
<dbReference type="SMART" id="SM00208">
    <property type="entry name" value="TNFR"/>
    <property type="match status" value="2"/>
</dbReference>
<proteinExistence type="predicted"/>
<evidence type="ECO:0000256" key="16">
    <source>
        <dbReference type="ARBA" id="ARBA00023288"/>
    </source>
</evidence>
<dbReference type="SUPFAM" id="SSF47986">
    <property type="entry name" value="DEATH domain"/>
    <property type="match status" value="1"/>
</dbReference>
<keyword evidence="25" id="KW-1185">Reference proteome</keyword>
<dbReference type="CDD" id="cd08316">
    <property type="entry name" value="Death_FAS_TNFRSF6"/>
    <property type="match status" value="1"/>
</dbReference>
<feature type="domain" description="TNFR-Cys" evidence="23">
    <location>
        <begin position="61"/>
        <end position="99"/>
    </location>
</feature>
<keyword evidence="4" id="KW-1003">Cell membrane</keyword>
<dbReference type="GO" id="GO:0005516">
    <property type="term" value="F:calmodulin binding"/>
    <property type="evidence" value="ECO:0007669"/>
    <property type="project" value="UniProtKB-KW"/>
</dbReference>
<feature type="non-terminal residue" evidence="24">
    <location>
        <position position="1"/>
    </location>
</feature>
<dbReference type="Pfam" id="PF00531">
    <property type="entry name" value="Death"/>
    <property type="match status" value="1"/>
</dbReference>
<keyword evidence="6" id="KW-0053">Apoptosis</keyword>
<evidence type="ECO:0000256" key="4">
    <source>
        <dbReference type="ARBA" id="ARBA00022475"/>
    </source>
</evidence>
<dbReference type="PANTHER" id="PTHR46874">
    <property type="entry name" value="TUMOR NECROSIS FACTOR RECEPTOR SUPERFAMILY MEMBER 6"/>
    <property type="match status" value="1"/>
</dbReference>
<dbReference type="GO" id="GO:0045121">
    <property type="term" value="C:membrane raft"/>
    <property type="evidence" value="ECO:0007669"/>
    <property type="project" value="UniProtKB-SubCell"/>
</dbReference>
<gene>
    <name evidence="24" type="primary">Fas</name>
    <name evidence="24" type="ORF">ODOGUJ_R00091</name>
</gene>
<keyword evidence="7" id="KW-0732">Signal</keyword>
<evidence type="ECO:0000256" key="3">
    <source>
        <dbReference type="ARBA" id="ARBA00015761"/>
    </source>
</evidence>
<dbReference type="GO" id="GO:0009897">
    <property type="term" value="C:external side of plasma membrane"/>
    <property type="evidence" value="ECO:0007669"/>
    <property type="project" value="TreeGrafter"/>
</dbReference>
<evidence type="ECO:0000256" key="1">
    <source>
        <dbReference type="ARBA" id="ARBA00004251"/>
    </source>
</evidence>
<evidence type="ECO:0000256" key="17">
    <source>
        <dbReference type="ARBA" id="ARBA00030181"/>
    </source>
</evidence>
<dbReference type="InterPro" id="IPR033998">
    <property type="entry name" value="TNFRSF6_death"/>
</dbReference>
<comment type="caution">
    <text evidence="20">Lacks conserved residue(s) required for the propagation of feature annotation.</text>
</comment>
<dbReference type="GO" id="GO:0032872">
    <property type="term" value="P:regulation of stress-activated MAPK cascade"/>
    <property type="evidence" value="ECO:0007669"/>
    <property type="project" value="TreeGrafter"/>
</dbReference>
<evidence type="ECO:0000256" key="6">
    <source>
        <dbReference type="ARBA" id="ARBA00022703"/>
    </source>
</evidence>
<dbReference type="FunFam" id="2.10.50.10:FF:000004">
    <property type="entry name" value="Tumor necrosis factor receptor superfamily member 6"/>
    <property type="match status" value="1"/>
</dbReference>
<keyword evidence="12" id="KW-0564">Palmitate</keyword>
<reference evidence="24 25" key="1">
    <citation type="submission" date="2019-09" db="EMBL/GenBank/DDBJ databases">
        <title>Bird 10,000 Genomes (B10K) Project - Family phase.</title>
        <authorList>
            <person name="Zhang G."/>
        </authorList>
    </citation>
    <scope>NUCLEOTIDE SEQUENCE [LARGE SCALE GENOMIC DNA]</scope>
    <source>
        <strain evidence="24">B10K-DU-001-53</strain>
        <tissue evidence="24">Muscle</tissue>
    </source>
</reference>
<evidence type="ECO:0000256" key="15">
    <source>
        <dbReference type="ARBA" id="ARBA00023180"/>
    </source>
</evidence>
<dbReference type="GO" id="GO:0031265">
    <property type="term" value="C:CD95 death-inducing signaling complex"/>
    <property type="evidence" value="ECO:0007669"/>
    <property type="project" value="TreeGrafter"/>
</dbReference>
<dbReference type="Gene3D" id="1.10.533.10">
    <property type="entry name" value="Death Domain, Fas"/>
    <property type="match status" value="1"/>
</dbReference>
<dbReference type="InterPro" id="IPR001368">
    <property type="entry name" value="TNFR/NGFR_Cys_rich_reg"/>
</dbReference>
<dbReference type="SUPFAM" id="SSF57586">
    <property type="entry name" value="TNF receptor-like"/>
    <property type="match status" value="1"/>
</dbReference>
<feature type="region of interest" description="Disordered" evidence="21">
    <location>
        <begin position="226"/>
        <end position="271"/>
    </location>
</feature>
<evidence type="ECO:0000256" key="14">
    <source>
        <dbReference type="ARBA" id="ARBA00023170"/>
    </source>
</evidence>
<dbReference type="Proteomes" id="UP000522663">
    <property type="component" value="Unassembled WGS sequence"/>
</dbReference>
<keyword evidence="14" id="KW-0675">Receptor</keyword>
<evidence type="ECO:0000256" key="13">
    <source>
        <dbReference type="ARBA" id="ARBA00023157"/>
    </source>
</evidence>
<keyword evidence="5" id="KW-0812">Transmembrane</keyword>
<protein>
    <recommendedName>
        <fullName evidence="3">Tumor necrosis factor receptor superfamily member 6</fullName>
    </recommendedName>
    <alternativeName>
        <fullName evidence="18">Apo-1 antigen</fullName>
    </alternativeName>
    <alternativeName>
        <fullName evidence="19">Apoptosis-mediating surface antigen FAS</fullName>
    </alternativeName>
    <alternativeName>
        <fullName evidence="17">FASLG receptor</fullName>
    </alternativeName>
</protein>
<evidence type="ECO:0000259" key="22">
    <source>
        <dbReference type="PROSITE" id="PS50017"/>
    </source>
</evidence>
<feature type="repeat" description="TNFR-Cys" evidence="20">
    <location>
        <begin position="17"/>
        <end position="60"/>
    </location>
</feature>
<evidence type="ECO:0000256" key="7">
    <source>
        <dbReference type="ARBA" id="ARBA00022729"/>
    </source>
</evidence>
<dbReference type="OrthoDB" id="10031141at2759"/>
<organism evidence="24 25">
    <name type="scientific">Odontophorus gujanensis</name>
    <name type="common">marbled wood quail</name>
    <dbReference type="NCBI Taxonomy" id="886794"/>
    <lineage>
        <taxon>Eukaryota</taxon>
        <taxon>Metazoa</taxon>
        <taxon>Chordata</taxon>
        <taxon>Craniata</taxon>
        <taxon>Vertebrata</taxon>
        <taxon>Euteleostomi</taxon>
        <taxon>Archelosauria</taxon>
        <taxon>Archosauria</taxon>
        <taxon>Dinosauria</taxon>
        <taxon>Saurischia</taxon>
        <taxon>Theropoda</taxon>
        <taxon>Coelurosauria</taxon>
        <taxon>Aves</taxon>
        <taxon>Neognathae</taxon>
        <taxon>Galloanserae</taxon>
        <taxon>Galliformes</taxon>
        <taxon>Odontophoridae</taxon>
        <taxon>Odontophorus</taxon>
    </lineage>
</organism>
<dbReference type="GO" id="GO:0097527">
    <property type="term" value="P:necroptotic signaling pathway"/>
    <property type="evidence" value="ECO:0007669"/>
    <property type="project" value="TreeGrafter"/>
</dbReference>
<dbReference type="InterPro" id="IPR000488">
    <property type="entry name" value="Death_dom"/>
</dbReference>
<dbReference type="GO" id="GO:0006955">
    <property type="term" value="P:immune response"/>
    <property type="evidence" value="ECO:0007669"/>
    <property type="project" value="InterPro"/>
</dbReference>
<keyword evidence="15" id="KW-0325">Glycoprotein</keyword>
<evidence type="ECO:0000256" key="18">
    <source>
        <dbReference type="ARBA" id="ARBA00032338"/>
    </source>
</evidence>
<evidence type="ECO:0000256" key="12">
    <source>
        <dbReference type="ARBA" id="ARBA00023139"/>
    </source>
</evidence>
<feature type="compositionally biased region" description="Polar residues" evidence="21">
    <location>
        <begin position="243"/>
        <end position="260"/>
    </location>
</feature>
<dbReference type="GO" id="GO:0006924">
    <property type="term" value="P:activation-induced cell death of T cells"/>
    <property type="evidence" value="ECO:0007669"/>
    <property type="project" value="TreeGrafter"/>
</dbReference>
<evidence type="ECO:0000256" key="20">
    <source>
        <dbReference type="PROSITE-ProRule" id="PRU00206"/>
    </source>
</evidence>
<evidence type="ECO:0000256" key="5">
    <source>
        <dbReference type="ARBA" id="ARBA00022692"/>
    </source>
</evidence>
<feature type="non-terminal residue" evidence="24">
    <location>
        <position position="271"/>
    </location>
</feature>
<dbReference type="AlphaFoldDB" id="A0A7K9YDG1"/>
<dbReference type="EMBL" id="VXAB01003979">
    <property type="protein sequence ID" value="NXJ07147.1"/>
    <property type="molecule type" value="Genomic_DNA"/>
</dbReference>
<keyword evidence="13" id="KW-1015">Disulfide bond</keyword>
<keyword evidence="11" id="KW-0472">Membrane</keyword>
<feature type="compositionally biased region" description="Basic and acidic residues" evidence="21">
    <location>
        <begin position="226"/>
        <end position="242"/>
    </location>
</feature>
<dbReference type="GO" id="GO:0097192">
    <property type="term" value="P:extrinsic apoptotic signaling pathway in absence of ligand"/>
    <property type="evidence" value="ECO:0007669"/>
    <property type="project" value="TreeGrafter"/>
</dbReference>
<dbReference type="InterPro" id="IPR011029">
    <property type="entry name" value="DEATH-like_dom_sf"/>
</dbReference>
<keyword evidence="16" id="KW-0449">Lipoprotein</keyword>
<dbReference type="SMART" id="SM00005">
    <property type="entry name" value="DEATH"/>
    <property type="match status" value="1"/>
</dbReference>
<evidence type="ECO:0000256" key="21">
    <source>
        <dbReference type="SAM" id="MobiDB-lite"/>
    </source>
</evidence>
<dbReference type="GO" id="GO:0097049">
    <property type="term" value="P:motor neuron apoptotic process"/>
    <property type="evidence" value="ECO:0007669"/>
    <property type="project" value="TreeGrafter"/>
</dbReference>
<name>A0A7K9YDG1_9GALL</name>
<evidence type="ECO:0000256" key="2">
    <source>
        <dbReference type="ARBA" id="ARBA00004285"/>
    </source>
</evidence>
<evidence type="ECO:0000313" key="24">
    <source>
        <dbReference type="EMBL" id="NXJ07147.1"/>
    </source>
</evidence>
<dbReference type="GO" id="GO:0043066">
    <property type="term" value="P:negative regulation of apoptotic process"/>
    <property type="evidence" value="ECO:0007669"/>
    <property type="project" value="TreeGrafter"/>
</dbReference>
<keyword evidence="9" id="KW-0112">Calmodulin-binding</keyword>
<keyword evidence="10" id="KW-1133">Transmembrane helix</keyword>
<evidence type="ECO:0000256" key="10">
    <source>
        <dbReference type="ARBA" id="ARBA00022989"/>
    </source>
</evidence>
<keyword evidence="8" id="KW-0677">Repeat</keyword>
<evidence type="ECO:0000256" key="9">
    <source>
        <dbReference type="ARBA" id="ARBA00022860"/>
    </source>
</evidence>
<feature type="domain" description="Death" evidence="22">
    <location>
        <begin position="156"/>
        <end position="222"/>
    </location>
</feature>
<accession>A0A7K9YDG1</accession>